<gene>
    <name evidence="5" type="ORF">GQX73_g9967</name>
</gene>
<evidence type="ECO:0000313" key="5">
    <source>
        <dbReference type="EMBL" id="KAF2963597.1"/>
    </source>
</evidence>
<dbReference type="Proteomes" id="UP000481858">
    <property type="component" value="Unassembled WGS sequence"/>
</dbReference>
<feature type="transmembrane region" description="Helical" evidence="3">
    <location>
        <begin position="528"/>
        <end position="549"/>
    </location>
</feature>
<feature type="transmembrane region" description="Helical" evidence="3">
    <location>
        <begin position="644"/>
        <end position="663"/>
    </location>
</feature>
<dbReference type="InterPro" id="IPR036259">
    <property type="entry name" value="MFS_trans_sf"/>
</dbReference>
<feature type="transmembrane region" description="Helical" evidence="3">
    <location>
        <begin position="758"/>
        <end position="780"/>
    </location>
</feature>
<feature type="compositionally biased region" description="Pro residues" evidence="2">
    <location>
        <begin position="70"/>
        <end position="86"/>
    </location>
</feature>
<accession>A0A7C8N0K9</accession>
<feature type="region of interest" description="Disordered" evidence="2">
    <location>
        <begin position="343"/>
        <end position="388"/>
    </location>
</feature>
<comment type="subcellular location">
    <subcellularLocation>
        <location evidence="1">Membrane</location>
        <topology evidence="1">Multi-pass membrane protein</topology>
    </subcellularLocation>
</comment>
<feature type="transmembrane region" description="Helical" evidence="3">
    <location>
        <begin position="556"/>
        <end position="576"/>
    </location>
</feature>
<dbReference type="SUPFAM" id="SSF103473">
    <property type="entry name" value="MFS general substrate transporter"/>
    <property type="match status" value="1"/>
</dbReference>
<feature type="region of interest" description="Disordered" evidence="2">
    <location>
        <begin position="162"/>
        <end position="279"/>
    </location>
</feature>
<feature type="region of interest" description="Disordered" evidence="2">
    <location>
        <begin position="893"/>
        <end position="916"/>
    </location>
</feature>
<feature type="transmembrane region" description="Helical" evidence="3">
    <location>
        <begin position="582"/>
        <end position="601"/>
    </location>
</feature>
<feature type="transmembrane region" description="Helical" evidence="3">
    <location>
        <begin position="613"/>
        <end position="632"/>
    </location>
</feature>
<dbReference type="InterPro" id="IPR020846">
    <property type="entry name" value="MFS_dom"/>
</dbReference>
<protein>
    <recommendedName>
        <fullName evidence="4">Major facilitator superfamily (MFS) profile domain-containing protein</fullName>
    </recommendedName>
</protein>
<dbReference type="GO" id="GO:0016020">
    <property type="term" value="C:membrane"/>
    <property type="evidence" value="ECO:0007669"/>
    <property type="project" value="UniProtKB-SubCell"/>
</dbReference>
<dbReference type="InParanoid" id="A0A7C8N0K9"/>
<feature type="transmembrane region" description="Helical" evidence="3">
    <location>
        <begin position="846"/>
        <end position="866"/>
    </location>
</feature>
<feature type="transmembrane region" description="Helical" evidence="3">
    <location>
        <begin position="727"/>
        <end position="746"/>
    </location>
</feature>
<keyword evidence="3" id="KW-1133">Transmembrane helix</keyword>
<feature type="region of interest" description="Disordered" evidence="2">
    <location>
        <begin position="1"/>
        <end position="105"/>
    </location>
</feature>
<dbReference type="OrthoDB" id="2105912at2759"/>
<organism evidence="5 6">
    <name type="scientific">Xylaria multiplex</name>
    <dbReference type="NCBI Taxonomy" id="323545"/>
    <lineage>
        <taxon>Eukaryota</taxon>
        <taxon>Fungi</taxon>
        <taxon>Dikarya</taxon>
        <taxon>Ascomycota</taxon>
        <taxon>Pezizomycotina</taxon>
        <taxon>Sordariomycetes</taxon>
        <taxon>Xylariomycetidae</taxon>
        <taxon>Xylariales</taxon>
        <taxon>Xylariaceae</taxon>
        <taxon>Xylaria</taxon>
    </lineage>
</organism>
<feature type="transmembrane region" description="Helical" evidence="3">
    <location>
        <begin position="819"/>
        <end position="840"/>
    </location>
</feature>
<feature type="transmembrane region" description="Helical" evidence="3">
    <location>
        <begin position="786"/>
        <end position="807"/>
    </location>
</feature>
<dbReference type="InterPro" id="IPR011701">
    <property type="entry name" value="MFS"/>
</dbReference>
<dbReference type="PANTHER" id="PTHR42910:SF1">
    <property type="entry name" value="MAJOR FACILITATOR SUPERFAMILY (MFS) PROFILE DOMAIN-CONTAINING PROTEIN"/>
    <property type="match status" value="1"/>
</dbReference>
<feature type="compositionally biased region" description="Polar residues" evidence="2">
    <location>
        <begin position="254"/>
        <end position="266"/>
    </location>
</feature>
<evidence type="ECO:0000313" key="6">
    <source>
        <dbReference type="Proteomes" id="UP000481858"/>
    </source>
</evidence>
<keyword evidence="3" id="KW-0472">Membrane</keyword>
<feature type="compositionally biased region" description="Low complexity" evidence="2">
    <location>
        <begin position="186"/>
        <end position="200"/>
    </location>
</feature>
<evidence type="ECO:0000259" key="4">
    <source>
        <dbReference type="PROSITE" id="PS50850"/>
    </source>
</evidence>
<name>A0A7C8N0K9_9PEZI</name>
<feature type="compositionally biased region" description="Gly residues" evidence="2">
    <location>
        <begin position="373"/>
        <end position="387"/>
    </location>
</feature>
<evidence type="ECO:0000256" key="3">
    <source>
        <dbReference type="SAM" id="Phobius"/>
    </source>
</evidence>
<dbReference type="AlphaFoldDB" id="A0A7C8N0K9"/>
<feature type="compositionally biased region" description="Low complexity" evidence="2">
    <location>
        <begin position="22"/>
        <end position="50"/>
    </location>
</feature>
<proteinExistence type="predicted"/>
<dbReference type="GO" id="GO:0022857">
    <property type="term" value="F:transmembrane transporter activity"/>
    <property type="evidence" value="ECO:0007669"/>
    <property type="project" value="InterPro"/>
</dbReference>
<evidence type="ECO:0000256" key="2">
    <source>
        <dbReference type="SAM" id="MobiDB-lite"/>
    </source>
</evidence>
<dbReference type="EMBL" id="WUBL01000193">
    <property type="protein sequence ID" value="KAF2963597.1"/>
    <property type="molecule type" value="Genomic_DNA"/>
</dbReference>
<reference evidence="5 6" key="1">
    <citation type="submission" date="2019-12" db="EMBL/GenBank/DDBJ databases">
        <title>Draft genome sequence of the ascomycete Xylaria multiplex DSM 110363.</title>
        <authorList>
            <person name="Buettner E."/>
            <person name="Kellner H."/>
        </authorList>
    </citation>
    <scope>NUCLEOTIDE SEQUENCE [LARGE SCALE GENOMIC DNA]</scope>
    <source>
        <strain evidence="5 6">DSM 110363</strain>
    </source>
</reference>
<feature type="compositionally biased region" description="Polar residues" evidence="2">
    <location>
        <begin position="51"/>
        <end position="64"/>
    </location>
</feature>
<sequence length="916" mass="97735">MPDLNSIPPNPQGLSAARARRTSSTQTSRPHQQTSQRTSSPSPAVATSPSLNILPSNQQAFQEGSSSYLPSPPPLSSTGMAPPPVPGQDNTGVGAGPGPLRHPRPLTAAELHSQLEQEQELLVNRLSRDLTMLRMAQNSSVASNASSTSASTSAIDQLHPSSFTDTHLLSGPGFPVPTSRRHHRTSSTASTRSLSQAATQGSSSAPIPIPQSHSGSAASVLEAARNPHGAARMSRQNSTTSHRSSSRNRSPQPYMNNSGFLPSSHPQLHGFPQDHSAGYFARDRTSSNASIAATPGSELSPGLMPATLRYEETAHYRSELDSAKRENEALKKRVKELEKMLRDRRESEFGPGRVRSESSSTTTSVSVSVSGTTGVGGVVGGGTGIAGGRRDERRAIDRTTSTMSAAGSIGVGVPDEELKVGESAATTSLSPVAMQTLPHDTNIWASCDLVMAETYDGKRRARAGHFVHVLTWTPPWLRWESDADHELTWGLIVLFGVAGAFSVANLYYTNPILNILADDFGISDERAALIPSVTQAGYAGGLLFVIPLGDILRRRYLVLGLVFSAALAWLGCTLTTSFPSFLGLSFLVGLLTVTPQLMFPLTVQYAPPRHKATMTSVVMSGVVLGILVARLISGITTQYTSWRTVYWLSFGLQALIFMLLFFFMKDYPVARPGTSYPGILWRIVELPFLSPVLTQSSLIAFLAMGMFTSFWTTLTFQLADVFHLSTLNIGLFALGGISPVFLNAVVSRLVTSRIHTHGTLIIALLTTLGTVLVGTFVGTFSLAGPIIWTFLGDLGVNTIIVANRMAVSNVDPTAHNAVNSVYMIFTFAGQLFGTAVGNTLYAKGGWTWSGALNIAQLGTALVLVLVKGPHEKGWIGWGGGWDLRRSEVIAHDDDLDSAGSSNSSEEKGGGASVEMK</sequence>
<feature type="compositionally biased region" description="Polar residues" evidence="2">
    <location>
        <begin position="201"/>
        <end position="217"/>
    </location>
</feature>
<dbReference type="PROSITE" id="PS50850">
    <property type="entry name" value="MFS"/>
    <property type="match status" value="1"/>
</dbReference>
<dbReference type="CDD" id="cd17324">
    <property type="entry name" value="MFS_NepI_like"/>
    <property type="match status" value="1"/>
</dbReference>
<feature type="transmembrane region" description="Helical" evidence="3">
    <location>
        <begin position="487"/>
        <end position="508"/>
    </location>
</feature>
<dbReference type="Pfam" id="PF07690">
    <property type="entry name" value="MFS_1"/>
    <property type="match status" value="1"/>
</dbReference>
<keyword evidence="3" id="KW-0812">Transmembrane</keyword>
<feature type="domain" description="Major facilitator superfamily (MFS) profile" evidence="4">
    <location>
        <begin position="491"/>
        <end position="870"/>
    </location>
</feature>
<evidence type="ECO:0000256" key="1">
    <source>
        <dbReference type="ARBA" id="ARBA00004141"/>
    </source>
</evidence>
<comment type="caution">
    <text evidence="5">The sequence shown here is derived from an EMBL/GenBank/DDBJ whole genome shotgun (WGS) entry which is preliminary data.</text>
</comment>
<keyword evidence="6" id="KW-1185">Reference proteome</keyword>
<feature type="compositionally biased region" description="Low complexity" evidence="2">
    <location>
        <begin position="234"/>
        <end position="253"/>
    </location>
</feature>
<feature type="compositionally biased region" description="Low complexity" evidence="2">
    <location>
        <begin position="358"/>
        <end position="372"/>
    </location>
</feature>
<dbReference type="PANTHER" id="PTHR42910">
    <property type="entry name" value="TRANSPORTER SCO4007-RELATED"/>
    <property type="match status" value="1"/>
</dbReference>
<dbReference type="Gene3D" id="1.20.1250.20">
    <property type="entry name" value="MFS general substrate transporter like domains"/>
    <property type="match status" value="1"/>
</dbReference>